<dbReference type="SUPFAM" id="SSF51735">
    <property type="entry name" value="NAD(P)-binding Rossmann-fold domains"/>
    <property type="match status" value="1"/>
</dbReference>
<evidence type="ECO:0000256" key="4">
    <source>
        <dbReference type="RuleBase" id="RU000363"/>
    </source>
</evidence>
<dbReference type="PROSITE" id="PS00061">
    <property type="entry name" value="ADH_SHORT"/>
    <property type="match status" value="1"/>
</dbReference>
<comment type="similarity">
    <text evidence="1 4">Belongs to the short-chain dehydrogenases/reductases (SDR) family.</text>
</comment>
<dbReference type="Proteomes" id="UP000799753">
    <property type="component" value="Unassembled WGS sequence"/>
</dbReference>
<dbReference type="GO" id="GO:0000140">
    <property type="term" value="F:acylglycerone-phosphate reductase (NADP+) activity"/>
    <property type="evidence" value="ECO:0007669"/>
    <property type="project" value="TreeGrafter"/>
</dbReference>
<sequence>MAPNAKRTILITGCSEGSLGSHLALAFHNADWRVFATARNPAKLKYAASAGIETLQLDTLSPESIQNGVSAVSKLTGGSLDMLLNNAGAGYSMPLLDLDLDKTRDLFDLNVYSLITVTKAFLPLLRASETTHGGVRGGIVVNNTSCSSLTCGGLPFAGAYNASKAAATSITEVLRLELAPFGIKVVNLMTGGVRSTFHANAPHESLPPDSIYNFAKDAVEKTMSGADYTEGGADPEKWARNIVSQLSKSNPAHWVWGGKWSTTVWASTFLPVGTMDWVTKPMVGLDVVEKKVKEQEKAEKAKST</sequence>
<dbReference type="OrthoDB" id="2102561at2759"/>
<name>A0A6A6SBM8_9PLEO</name>
<dbReference type="EMBL" id="MU006779">
    <property type="protein sequence ID" value="KAF2644241.1"/>
    <property type="molecule type" value="Genomic_DNA"/>
</dbReference>
<evidence type="ECO:0000256" key="2">
    <source>
        <dbReference type="ARBA" id="ARBA00022857"/>
    </source>
</evidence>
<reference evidence="5" key="1">
    <citation type="journal article" date="2020" name="Stud. Mycol.">
        <title>101 Dothideomycetes genomes: a test case for predicting lifestyles and emergence of pathogens.</title>
        <authorList>
            <person name="Haridas S."/>
            <person name="Albert R."/>
            <person name="Binder M."/>
            <person name="Bloem J."/>
            <person name="Labutti K."/>
            <person name="Salamov A."/>
            <person name="Andreopoulos B."/>
            <person name="Baker S."/>
            <person name="Barry K."/>
            <person name="Bills G."/>
            <person name="Bluhm B."/>
            <person name="Cannon C."/>
            <person name="Castanera R."/>
            <person name="Culley D."/>
            <person name="Daum C."/>
            <person name="Ezra D."/>
            <person name="Gonzalez J."/>
            <person name="Henrissat B."/>
            <person name="Kuo A."/>
            <person name="Liang C."/>
            <person name="Lipzen A."/>
            <person name="Lutzoni F."/>
            <person name="Magnuson J."/>
            <person name="Mondo S."/>
            <person name="Nolan M."/>
            <person name="Ohm R."/>
            <person name="Pangilinan J."/>
            <person name="Park H.-J."/>
            <person name="Ramirez L."/>
            <person name="Alfaro M."/>
            <person name="Sun H."/>
            <person name="Tritt A."/>
            <person name="Yoshinaga Y."/>
            <person name="Zwiers L.-H."/>
            <person name="Turgeon B."/>
            <person name="Goodwin S."/>
            <person name="Spatafora J."/>
            <person name="Crous P."/>
            <person name="Grigoriev I."/>
        </authorList>
    </citation>
    <scope>NUCLEOTIDE SEQUENCE</scope>
    <source>
        <strain evidence="5">CBS 473.64</strain>
    </source>
</reference>
<keyword evidence="3" id="KW-0560">Oxidoreductase</keyword>
<dbReference type="GO" id="GO:0005783">
    <property type="term" value="C:endoplasmic reticulum"/>
    <property type="evidence" value="ECO:0007669"/>
    <property type="project" value="TreeGrafter"/>
</dbReference>
<dbReference type="InterPro" id="IPR020904">
    <property type="entry name" value="Sc_DH/Rdtase_CS"/>
</dbReference>
<evidence type="ECO:0000256" key="3">
    <source>
        <dbReference type="ARBA" id="ARBA00023002"/>
    </source>
</evidence>
<dbReference type="AlphaFoldDB" id="A0A6A6SBM8"/>
<evidence type="ECO:0000313" key="6">
    <source>
        <dbReference type="Proteomes" id="UP000799753"/>
    </source>
</evidence>
<accession>A0A6A6SBM8</accession>
<organism evidence="5 6">
    <name type="scientific">Massarina eburnea CBS 473.64</name>
    <dbReference type="NCBI Taxonomy" id="1395130"/>
    <lineage>
        <taxon>Eukaryota</taxon>
        <taxon>Fungi</taxon>
        <taxon>Dikarya</taxon>
        <taxon>Ascomycota</taxon>
        <taxon>Pezizomycotina</taxon>
        <taxon>Dothideomycetes</taxon>
        <taxon>Pleosporomycetidae</taxon>
        <taxon>Pleosporales</taxon>
        <taxon>Massarineae</taxon>
        <taxon>Massarinaceae</taxon>
        <taxon>Massarina</taxon>
    </lineage>
</organism>
<keyword evidence="2" id="KW-0521">NADP</keyword>
<dbReference type="Pfam" id="PF00106">
    <property type="entry name" value="adh_short"/>
    <property type="match status" value="1"/>
</dbReference>
<dbReference type="GO" id="GO:0005811">
    <property type="term" value="C:lipid droplet"/>
    <property type="evidence" value="ECO:0007669"/>
    <property type="project" value="TreeGrafter"/>
</dbReference>
<dbReference type="CDD" id="cd05374">
    <property type="entry name" value="17beta-HSD-like_SDR_c"/>
    <property type="match status" value="1"/>
</dbReference>
<dbReference type="Gene3D" id="3.40.50.720">
    <property type="entry name" value="NAD(P)-binding Rossmann-like Domain"/>
    <property type="match status" value="1"/>
</dbReference>
<dbReference type="GO" id="GO:0004806">
    <property type="term" value="F:triacylglycerol lipase activity"/>
    <property type="evidence" value="ECO:0007669"/>
    <property type="project" value="TreeGrafter"/>
</dbReference>
<dbReference type="GO" id="GO:0006654">
    <property type="term" value="P:phosphatidic acid biosynthetic process"/>
    <property type="evidence" value="ECO:0007669"/>
    <property type="project" value="TreeGrafter"/>
</dbReference>
<dbReference type="InterPro" id="IPR036291">
    <property type="entry name" value="NAD(P)-bd_dom_sf"/>
</dbReference>
<evidence type="ECO:0000256" key="1">
    <source>
        <dbReference type="ARBA" id="ARBA00006484"/>
    </source>
</evidence>
<dbReference type="PANTHER" id="PTHR44169">
    <property type="entry name" value="NADPH-DEPENDENT 1-ACYLDIHYDROXYACETONE PHOSPHATE REDUCTASE"/>
    <property type="match status" value="1"/>
</dbReference>
<dbReference type="PRINTS" id="PR00080">
    <property type="entry name" value="SDRFAMILY"/>
</dbReference>
<evidence type="ECO:0000313" key="5">
    <source>
        <dbReference type="EMBL" id="KAF2644241.1"/>
    </source>
</evidence>
<keyword evidence="6" id="KW-1185">Reference proteome</keyword>
<dbReference type="InterPro" id="IPR002347">
    <property type="entry name" value="SDR_fam"/>
</dbReference>
<gene>
    <name evidence="5" type="ORF">P280DRAFT_466901</name>
</gene>
<dbReference type="PRINTS" id="PR00081">
    <property type="entry name" value="GDHRDH"/>
</dbReference>
<dbReference type="GO" id="GO:0019433">
    <property type="term" value="P:triglyceride catabolic process"/>
    <property type="evidence" value="ECO:0007669"/>
    <property type="project" value="TreeGrafter"/>
</dbReference>
<dbReference type="PANTHER" id="PTHR44169:SF6">
    <property type="entry name" value="NADPH-DEPENDENT 1-ACYLDIHYDROXYACETONE PHOSPHATE REDUCTASE"/>
    <property type="match status" value="1"/>
</dbReference>
<protein>
    <submittedName>
        <fullName evidence="5">NAD(P)-binding protein</fullName>
    </submittedName>
</protein>
<proteinExistence type="inferred from homology"/>